<accession>A0A8J2JK47</accession>
<dbReference type="GO" id="GO:0005829">
    <property type="term" value="C:cytosol"/>
    <property type="evidence" value="ECO:0007669"/>
    <property type="project" value="TreeGrafter"/>
</dbReference>
<sequence>MTLEITLPLVRQSPHDTEGGRRDEIMYFLKLISNMTEENLKEPFLLYEHLQEISNLAEQCLIPKLDNVEEEITEWENVISLNDLEINLDKVTTALSSPALTKSLEEHELTQREKALLVNLIVLVGEHRDPDKPWTSRELIKKCDLIVMEICTLLRKSSDTVDKDRPFDVAFGYDIQTAGTPRKTIFFLCLQNLRQKLRPSTWKYFPAAVASFAWIVTQVKYPNLSEFVGDLFAPSLLLLDDYNDENKILGIALAGHGMANLNKADITRDNWGLVLYNALHGLLYDKNPNMIDSLIPLLMSVLKAIEVNPNSNSHIFTKYDETMRKMLFALDTCSETSLKYSWIIQITSYLEFLGHATLHWNNKICGSIIHFTTTTDAALWKAMLNCLQVQVKNTWLKPNSNKIAEIVLRIVLNCSVLDLPNISPEERTEIIVLCRDTMKLLEYCSDFDEVRNELEVMKQNDKLHKKFTATLRTF</sequence>
<dbReference type="InterPro" id="IPR018870">
    <property type="entry name" value="Tti2"/>
</dbReference>
<keyword evidence="3" id="KW-1185">Reference proteome</keyword>
<evidence type="ECO:0000313" key="3">
    <source>
        <dbReference type="Proteomes" id="UP000708208"/>
    </source>
</evidence>
<dbReference type="PANTHER" id="PTHR32226">
    <property type="entry name" value="TELO2-INTERACTING PROTEIN 2"/>
    <property type="match status" value="1"/>
</dbReference>
<dbReference type="EMBL" id="CAJVCH010033250">
    <property type="protein sequence ID" value="CAG7713866.1"/>
    <property type="molecule type" value="Genomic_DNA"/>
</dbReference>
<comment type="similarity">
    <text evidence="1">Belongs to the TTI2 family.</text>
</comment>
<name>A0A8J2JK47_9HEXA</name>
<reference evidence="2" key="1">
    <citation type="submission" date="2021-06" db="EMBL/GenBank/DDBJ databases">
        <authorList>
            <person name="Hodson N. C."/>
            <person name="Mongue J. A."/>
            <person name="Jaron S. K."/>
        </authorList>
    </citation>
    <scope>NUCLEOTIDE SEQUENCE</scope>
</reference>
<proteinExistence type="inferred from homology"/>
<dbReference type="GO" id="GO:0110078">
    <property type="term" value="C:TTT Hsp90 cochaperone complex"/>
    <property type="evidence" value="ECO:0007669"/>
    <property type="project" value="InterPro"/>
</dbReference>
<organism evidence="2 3">
    <name type="scientific">Allacma fusca</name>
    <dbReference type="NCBI Taxonomy" id="39272"/>
    <lineage>
        <taxon>Eukaryota</taxon>
        <taxon>Metazoa</taxon>
        <taxon>Ecdysozoa</taxon>
        <taxon>Arthropoda</taxon>
        <taxon>Hexapoda</taxon>
        <taxon>Collembola</taxon>
        <taxon>Symphypleona</taxon>
        <taxon>Sminthuridae</taxon>
        <taxon>Allacma</taxon>
    </lineage>
</organism>
<evidence type="ECO:0000256" key="1">
    <source>
        <dbReference type="ARBA" id="ARBA00034736"/>
    </source>
</evidence>
<dbReference type="Proteomes" id="UP000708208">
    <property type="component" value="Unassembled WGS sequence"/>
</dbReference>
<gene>
    <name evidence="2" type="ORF">AFUS01_LOCUS5255</name>
</gene>
<dbReference type="GO" id="GO:0005634">
    <property type="term" value="C:nucleus"/>
    <property type="evidence" value="ECO:0007669"/>
    <property type="project" value="TreeGrafter"/>
</dbReference>
<evidence type="ECO:0000313" key="2">
    <source>
        <dbReference type="EMBL" id="CAG7713866.1"/>
    </source>
</evidence>
<dbReference type="AlphaFoldDB" id="A0A8J2JK47"/>
<comment type="caution">
    <text evidence="2">The sequence shown here is derived from an EMBL/GenBank/DDBJ whole genome shotgun (WGS) entry which is preliminary data.</text>
</comment>
<dbReference type="OrthoDB" id="6417021at2759"/>
<dbReference type="PANTHER" id="PTHR32226:SF2">
    <property type="entry name" value="TELO2-INTERACTING PROTEIN 2"/>
    <property type="match status" value="1"/>
</dbReference>
<protein>
    <submittedName>
        <fullName evidence="2">Uncharacterized protein</fullName>
    </submittedName>
</protein>